<proteinExistence type="predicted"/>
<gene>
    <name evidence="1" type="ORF">NDI86_01305</name>
</gene>
<dbReference type="Proteomes" id="UP001268864">
    <property type="component" value="Unassembled WGS sequence"/>
</dbReference>
<protein>
    <submittedName>
        <fullName evidence="1">Uncharacterized protein</fullName>
    </submittedName>
</protein>
<dbReference type="EMBL" id="JAMQOS010000001">
    <property type="protein sequence ID" value="MDS0280740.1"/>
    <property type="molecule type" value="Genomic_DNA"/>
</dbReference>
<evidence type="ECO:0000313" key="1">
    <source>
        <dbReference type="EMBL" id="MDS0280740.1"/>
    </source>
</evidence>
<organism evidence="1 2">
    <name type="scientific">Haloarcula onubensis</name>
    <dbReference type="NCBI Taxonomy" id="2950539"/>
    <lineage>
        <taxon>Archaea</taxon>
        <taxon>Methanobacteriati</taxon>
        <taxon>Methanobacteriota</taxon>
        <taxon>Stenosarchaea group</taxon>
        <taxon>Halobacteria</taxon>
        <taxon>Halobacteriales</taxon>
        <taxon>Haloarculaceae</taxon>
        <taxon>Haloarcula</taxon>
    </lineage>
</organism>
<sequence length="50" mass="5624">MPTNETPDEPTEKFYLPAVTLPPNLDRIEAVVEDLLDFHGVVPIPTSYNK</sequence>
<dbReference type="RefSeq" id="WP_310898584.1">
    <property type="nucleotide sequence ID" value="NZ_JAMQOS010000001.1"/>
</dbReference>
<keyword evidence="2" id="KW-1185">Reference proteome</keyword>
<evidence type="ECO:0000313" key="2">
    <source>
        <dbReference type="Proteomes" id="UP001268864"/>
    </source>
</evidence>
<accession>A0ABU2FJ12</accession>
<comment type="caution">
    <text evidence="1">The sequence shown here is derived from an EMBL/GenBank/DDBJ whole genome shotgun (WGS) entry which is preliminary data.</text>
</comment>
<reference evidence="1 2" key="1">
    <citation type="submission" date="2022-06" db="EMBL/GenBank/DDBJ databases">
        <title>Halomicroarcula sp. a new haloarchaeum isolate from saline soil.</title>
        <authorList>
            <person name="Strakova D."/>
            <person name="Galisteo C."/>
            <person name="Sanchez-Porro C."/>
            <person name="Ventosa A."/>
        </authorList>
    </citation>
    <scope>NUCLEOTIDE SEQUENCE [LARGE SCALE GENOMIC DNA]</scope>
    <source>
        <strain evidence="1 2">S3CR25-11</strain>
    </source>
</reference>
<name>A0ABU2FJ12_9EURY</name>